<keyword evidence="4" id="KW-0201">Cytochrome c-type biogenesis</keyword>
<dbReference type="RefSeq" id="WP_173731441.1">
    <property type="nucleotide sequence ID" value="NZ_JABTTE010000014.1"/>
</dbReference>
<comment type="caution">
    <text evidence="7">The sequence shown here is derived from an EMBL/GenBank/DDBJ whole genome shotgun (WGS) entry which is preliminary data.</text>
</comment>
<dbReference type="SMART" id="SM00382">
    <property type="entry name" value="AAA"/>
    <property type="match status" value="1"/>
</dbReference>
<dbReference type="InterPro" id="IPR027417">
    <property type="entry name" value="P-loop_NTPase"/>
</dbReference>
<dbReference type="GO" id="GO:0017004">
    <property type="term" value="P:cytochrome complex assembly"/>
    <property type="evidence" value="ECO:0007669"/>
    <property type="project" value="UniProtKB-KW"/>
</dbReference>
<keyword evidence="2" id="KW-0813">Transport</keyword>
<dbReference type="Gene3D" id="3.40.50.300">
    <property type="entry name" value="P-loop containing nucleotide triphosphate hydrolases"/>
    <property type="match status" value="1"/>
</dbReference>
<keyword evidence="8" id="KW-1185">Reference proteome</keyword>
<dbReference type="Pfam" id="PF00005">
    <property type="entry name" value="ABC_tran"/>
    <property type="match status" value="1"/>
</dbReference>
<dbReference type="GO" id="GO:0016887">
    <property type="term" value="F:ATP hydrolysis activity"/>
    <property type="evidence" value="ECO:0007669"/>
    <property type="project" value="InterPro"/>
</dbReference>
<dbReference type="NCBIfam" id="TIGR01189">
    <property type="entry name" value="ccmA"/>
    <property type="match status" value="1"/>
</dbReference>
<sequence length="237" mass="26994">MIVIEGINKTIGEKAILRNINLQIKQGETIGLIGPNGAGKSTVLNIISGLMKPSSGRIKIFGKQLKEHPLEIKNKIGFLSHDSFLYDHFSPLENLKFFAKLYGFEVEERKVKGLIREVGLAYFMHEPVRSFSRGMIQRLNIARALIHDPDILLLDEPHTSLDQQAIQILNRFISKMKKRGATIIMVTHDLKEAFHLCDRILFMKDGTIIDDFPVSEQKVNLIFEKYFAQVGSDEKNF</sequence>
<evidence type="ECO:0000259" key="6">
    <source>
        <dbReference type="PROSITE" id="PS50893"/>
    </source>
</evidence>
<dbReference type="InterPro" id="IPR003439">
    <property type="entry name" value="ABC_transporter-like_ATP-bd"/>
</dbReference>
<evidence type="ECO:0000313" key="8">
    <source>
        <dbReference type="Proteomes" id="UP000625804"/>
    </source>
</evidence>
<keyword evidence="3" id="KW-0547">Nucleotide-binding</keyword>
<evidence type="ECO:0000256" key="5">
    <source>
        <dbReference type="ARBA" id="ARBA00022840"/>
    </source>
</evidence>
<feature type="domain" description="ABC transporter" evidence="6">
    <location>
        <begin position="2"/>
        <end position="230"/>
    </location>
</feature>
<dbReference type="InterPro" id="IPR005895">
    <property type="entry name" value="ABC_transptr_haem_export_CcmA"/>
</dbReference>
<dbReference type="PROSITE" id="PS50893">
    <property type="entry name" value="ABC_TRANSPORTER_2"/>
    <property type="match status" value="1"/>
</dbReference>
<evidence type="ECO:0000256" key="2">
    <source>
        <dbReference type="ARBA" id="ARBA00022448"/>
    </source>
</evidence>
<organism evidence="7 8">
    <name type="scientific">Calidifontibacillus erzurumensis</name>
    <dbReference type="NCBI Taxonomy" id="2741433"/>
    <lineage>
        <taxon>Bacteria</taxon>
        <taxon>Bacillati</taxon>
        <taxon>Bacillota</taxon>
        <taxon>Bacilli</taxon>
        <taxon>Bacillales</taxon>
        <taxon>Bacillaceae</taxon>
        <taxon>Calidifontibacillus/Schinkia group</taxon>
        <taxon>Calidifontibacillus</taxon>
    </lineage>
</organism>
<comment type="similarity">
    <text evidence="1">Belongs to the ABC transporter superfamily.</text>
</comment>
<dbReference type="EMBL" id="JABTTE010000014">
    <property type="protein sequence ID" value="NSL52233.1"/>
    <property type="molecule type" value="Genomic_DNA"/>
</dbReference>
<dbReference type="CDD" id="cd03230">
    <property type="entry name" value="ABC_DR_subfamily_A"/>
    <property type="match status" value="1"/>
</dbReference>
<protein>
    <submittedName>
        <fullName evidence="7">Heme ABC exporter ATP-binding protein CcmA</fullName>
    </submittedName>
</protein>
<dbReference type="GO" id="GO:0022857">
    <property type="term" value="F:transmembrane transporter activity"/>
    <property type="evidence" value="ECO:0007669"/>
    <property type="project" value="InterPro"/>
</dbReference>
<name>A0A8J8GH02_9BACI</name>
<dbReference type="PANTHER" id="PTHR42711">
    <property type="entry name" value="ABC TRANSPORTER ATP-BINDING PROTEIN"/>
    <property type="match status" value="1"/>
</dbReference>
<reference evidence="7" key="1">
    <citation type="submission" date="2020-06" db="EMBL/GenBank/DDBJ databases">
        <title>A novel thermopfilic bacterium from Erzurum, Turkey.</title>
        <authorList>
            <person name="Adiguzel A."/>
            <person name="Ay H."/>
            <person name="Baltaci M.O."/>
        </authorList>
    </citation>
    <scope>NUCLEOTIDE SEQUENCE</scope>
    <source>
        <strain evidence="7">P2</strain>
    </source>
</reference>
<evidence type="ECO:0000256" key="4">
    <source>
        <dbReference type="ARBA" id="ARBA00022748"/>
    </source>
</evidence>
<dbReference type="GO" id="GO:0005524">
    <property type="term" value="F:ATP binding"/>
    <property type="evidence" value="ECO:0007669"/>
    <property type="project" value="UniProtKB-KW"/>
</dbReference>
<proteinExistence type="inferred from homology"/>
<dbReference type="Proteomes" id="UP000625804">
    <property type="component" value="Unassembled WGS sequence"/>
</dbReference>
<dbReference type="PANTHER" id="PTHR42711:SF5">
    <property type="entry name" value="ABC TRANSPORTER ATP-BINDING PROTEIN NATA"/>
    <property type="match status" value="1"/>
</dbReference>
<dbReference type="AlphaFoldDB" id="A0A8J8GH02"/>
<dbReference type="InterPro" id="IPR003593">
    <property type="entry name" value="AAA+_ATPase"/>
</dbReference>
<evidence type="ECO:0000256" key="1">
    <source>
        <dbReference type="ARBA" id="ARBA00005417"/>
    </source>
</evidence>
<accession>A0A8J8GH02</accession>
<dbReference type="SUPFAM" id="SSF52540">
    <property type="entry name" value="P-loop containing nucleoside triphosphate hydrolases"/>
    <property type="match status" value="1"/>
</dbReference>
<dbReference type="InterPro" id="IPR050763">
    <property type="entry name" value="ABC_transporter_ATP-binding"/>
</dbReference>
<evidence type="ECO:0000313" key="7">
    <source>
        <dbReference type="EMBL" id="NSL52233.1"/>
    </source>
</evidence>
<gene>
    <name evidence="7" type="primary">ccmA</name>
    <name evidence="7" type="ORF">HR057_10760</name>
</gene>
<keyword evidence="5 7" id="KW-0067">ATP-binding</keyword>
<evidence type="ECO:0000256" key="3">
    <source>
        <dbReference type="ARBA" id="ARBA00022741"/>
    </source>
</evidence>